<dbReference type="RefSeq" id="WP_267849001.1">
    <property type="nucleotide sequence ID" value="NZ_JAPMXC010000010.1"/>
</dbReference>
<dbReference type="Proteomes" id="UP001082899">
    <property type="component" value="Unassembled WGS sequence"/>
</dbReference>
<evidence type="ECO:0000313" key="1">
    <source>
        <dbReference type="EMBL" id="MCY0389103.1"/>
    </source>
</evidence>
<keyword evidence="2" id="KW-1185">Reference proteome</keyword>
<proteinExistence type="predicted"/>
<name>A0ABT3ZTB1_9BURK</name>
<sequence length="107" mass="11629">MHIAQCALDNSTQYHPAFEPSESGFATPANAIGLAFGCASSWTNGCAGHHYHSWNDPTLQAHSFDSRVNARTAIHSPAANTAPTRARSPLRLVRNFAHRLFGRRTTA</sequence>
<gene>
    <name evidence="1" type="ORF">OVY01_18290</name>
</gene>
<organism evidence="1 2">
    <name type="scientific">Robbsia betulipollinis</name>
    <dbReference type="NCBI Taxonomy" id="2981849"/>
    <lineage>
        <taxon>Bacteria</taxon>
        <taxon>Pseudomonadati</taxon>
        <taxon>Pseudomonadota</taxon>
        <taxon>Betaproteobacteria</taxon>
        <taxon>Burkholderiales</taxon>
        <taxon>Burkholderiaceae</taxon>
        <taxon>Robbsia</taxon>
    </lineage>
</organism>
<evidence type="ECO:0000313" key="2">
    <source>
        <dbReference type="Proteomes" id="UP001082899"/>
    </source>
</evidence>
<dbReference type="EMBL" id="JAPMXC010000010">
    <property type="protein sequence ID" value="MCY0389103.1"/>
    <property type="molecule type" value="Genomic_DNA"/>
</dbReference>
<protein>
    <submittedName>
        <fullName evidence="1">Uncharacterized protein</fullName>
    </submittedName>
</protein>
<comment type="caution">
    <text evidence="1">The sequence shown here is derived from an EMBL/GenBank/DDBJ whole genome shotgun (WGS) entry which is preliminary data.</text>
</comment>
<reference evidence="1" key="1">
    <citation type="submission" date="2022-11" db="EMBL/GenBank/DDBJ databases">
        <title>Robbsia betulipollinis sp. nov., isolated from pollen of birch (Betula pendula).</title>
        <authorList>
            <person name="Shi H."/>
            <person name="Ambika Manirajan B."/>
            <person name="Ratering S."/>
            <person name="Geissler-Plaum R."/>
            <person name="Schnell S."/>
        </authorList>
    </citation>
    <scope>NUCLEOTIDE SEQUENCE</scope>
    <source>
        <strain evidence="1">Bb-Pol-6</strain>
    </source>
</reference>
<accession>A0ABT3ZTB1</accession>